<evidence type="ECO:0000256" key="3">
    <source>
        <dbReference type="SAM" id="MobiDB-lite"/>
    </source>
</evidence>
<dbReference type="RefSeq" id="WP_012825754.1">
    <property type="nucleotide sequence ID" value="NC_013440.1"/>
</dbReference>
<dbReference type="EMBL" id="CP001804">
    <property type="protein sequence ID" value="ACY13127.1"/>
    <property type="molecule type" value="Genomic_DNA"/>
</dbReference>
<dbReference type="eggNOG" id="COG1842">
    <property type="taxonomic scope" value="Bacteria"/>
</dbReference>
<evidence type="ECO:0000256" key="1">
    <source>
        <dbReference type="ARBA" id="ARBA00043985"/>
    </source>
</evidence>
<reference evidence="4 5" key="1">
    <citation type="journal article" date="2010" name="Stand. Genomic Sci.">
        <title>Complete genome sequence of Haliangium ochraceum type strain (SMP-2).</title>
        <authorList>
            <consortium name="US DOE Joint Genome Institute (JGI-PGF)"/>
            <person name="Ivanova N."/>
            <person name="Daum C."/>
            <person name="Lang E."/>
            <person name="Abt B."/>
            <person name="Kopitz M."/>
            <person name="Saunders E."/>
            <person name="Lapidus A."/>
            <person name="Lucas S."/>
            <person name="Glavina Del Rio T."/>
            <person name="Nolan M."/>
            <person name="Tice H."/>
            <person name="Copeland A."/>
            <person name="Cheng J.F."/>
            <person name="Chen F."/>
            <person name="Bruce D."/>
            <person name="Goodwin L."/>
            <person name="Pitluck S."/>
            <person name="Mavromatis K."/>
            <person name="Pati A."/>
            <person name="Mikhailova N."/>
            <person name="Chen A."/>
            <person name="Palaniappan K."/>
            <person name="Land M."/>
            <person name="Hauser L."/>
            <person name="Chang Y.J."/>
            <person name="Jeffries C.D."/>
            <person name="Detter J.C."/>
            <person name="Brettin T."/>
            <person name="Rohde M."/>
            <person name="Goker M."/>
            <person name="Bristow J."/>
            <person name="Markowitz V."/>
            <person name="Eisen J.A."/>
            <person name="Hugenholtz P."/>
            <person name="Kyrpides N.C."/>
            <person name="Klenk H.P."/>
        </authorList>
    </citation>
    <scope>NUCLEOTIDE SEQUENCE [LARGE SCALE GENOMIC DNA]</scope>
    <source>
        <strain evidence="5">DSM 14365 / CIP 107738 / JCM 11303 / AJ 13395 / SMP-2</strain>
    </source>
</reference>
<dbReference type="OrthoDB" id="9779630at2"/>
<dbReference type="InterPro" id="IPR007157">
    <property type="entry name" value="PspA_VIPP1"/>
</dbReference>
<keyword evidence="2" id="KW-0175">Coiled coil</keyword>
<dbReference type="STRING" id="502025.Hoch_0487"/>
<organism evidence="4 5">
    <name type="scientific">Haliangium ochraceum (strain DSM 14365 / JCM 11303 / SMP-2)</name>
    <dbReference type="NCBI Taxonomy" id="502025"/>
    <lineage>
        <taxon>Bacteria</taxon>
        <taxon>Pseudomonadati</taxon>
        <taxon>Myxococcota</taxon>
        <taxon>Polyangia</taxon>
        <taxon>Haliangiales</taxon>
        <taxon>Kofleriaceae</taxon>
        <taxon>Haliangium</taxon>
    </lineage>
</organism>
<dbReference type="PANTHER" id="PTHR31088">
    <property type="entry name" value="MEMBRANE-ASSOCIATED PROTEIN VIPP1, CHLOROPLASTIC"/>
    <property type="match status" value="1"/>
</dbReference>
<dbReference type="Pfam" id="PF04012">
    <property type="entry name" value="PspA_IM30"/>
    <property type="match status" value="1"/>
</dbReference>
<protein>
    <submittedName>
        <fullName evidence="4">Phage shock protein A, PspA</fullName>
    </submittedName>
</protein>
<name>D0LK93_HALO1</name>
<proteinExistence type="inferred from homology"/>
<sequence length="283" mass="31063">MGIFSRLGTLIKSNINDLINKAEDPEKMLNQVLLEMQQQLVEAKKSVAVAIADEKKLQKQYNAELEKAKEWERKAMVAVRAGDDGLARQALVRKQEHEEISSQFQKQWIAQKQAVDKLKDALRLLNNKIEEAKRKKNILVARKKRAEAHKQIASTMHGLSDTSAFDTFDRMSERIDVLEAEAEASSELAGELSGDTLESKFLQLEEGGHGTEEDALLELKAKMGLLSSGSAPEAKQLEAPSASSLTEEDLKELEDLDLSSLDIPDDSDSATAGGGSNSGKSDS</sequence>
<evidence type="ECO:0000256" key="2">
    <source>
        <dbReference type="SAM" id="Coils"/>
    </source>
</evidence>
<comment type="similarity">
    <text evidence="1">Belongs to the PspA/Vipp/IM30 family.</text>
</comment>
<dbReference type="Proteomes" id="UP000001880">
    <property type="component" value="Chromosome"/>
</dbReference>
<feature type="coiled-coil region" evidence="2">
    <location>
        <begin position="115"/>
        <end position="188"/>
    </location>
</feature>
<dbReference type="KEGG" id="hoh:Hoch_0487"/>
<gene>
    <name evidence="4" type="ordered locus">Hoch_0487</name>
</gene>
<dbReference type="HOGENOM" id="CLU_056466_3_3_7"/>
<keyword evidence="5" id="KW-1185">Reference proteome</keyword>
<feature type="region of interest" description="Disordered" evidence="3">
    <location>
        <begin position="228"/>
        <end position="283"/>
    </location>
</feature>
<dbReference type="PANTHER" id="PTHR31088:SF6">
    <property type="entry name" value="PHAGE SHOCK PROTEIN A"/>
    <property type="match status" value="1"/>
</dbReference>
<evidence type="ECO:0000313" key="4">
    <source>
        <dbReference type="EMBL" id="ACY13127.1"/>
    </source>
</evidence>
<feature type="compositionally biased region" description="Acidic residues" evidence="3">
    <location>
        <begin position="246"/>
        <end position="268"/>
    </location>
</feature>
<dbReference type="AlphaFoldDB" id="D0LK93"/>
<evidence type="ECO:0000313" key="5">
    <source>
        <dbReference type="Proteomes" id="UP000001880"/>
    </source>
</evidence>
<accession>D0LK93</accession>